<accession>A0A8S2XUE8</accession>
<protein>
    <submittedName>
        <fullName evidence="2">Uncharacterized protein</fullName>
    </submittedName>
</protein>
<evidence type="ECO:0000313" key="3">
    <source>
        <dbReference type="Proteomes" id="UP000682733"/>
    </source>
</evidence>
<dbReference type="Proteomes" id="UP000677228">
    <property type="component" value="Unassembled WGS sequence"/>
</dbReference>
<dbReference type="AlphaFoldDB" id="A0A8S2XUE8"/>
<name>A0A8S2XUE8_9BILA</name>
<dbReference type="InterPro" id="IPR032675">
    <property type="entry name" value="LRR_dom_sf"/>
</dbReference>
<organism evidence="2 3">
    <name type="scientific">Didymodactylos carnosus</name>
    <dbReference type="NCBI Taxonomy" id="1234261"/>
    <lineage>
        <taxon>Eukaryota</taxon>
        <taxon>Metazoa</taxon>
        <taxon>Spiralia</taxon>
        <taxon>Gnathifera</taxon>
        <taxon>Rotifera</taxon>
        <taxon>Eurotatoria</taxon>
        <taxon>Bdelloidea</taxon>
        <taxon>Philodinida</taxon>
        <taxon>Philodinidae</taxon>
        <taxon>Didymodactylos</taxon>
    </lineage>
</organism>
<comment type="caution">
    <text evidence="2">The sequence shown here is derived from an EMBL/GenBank/DDBJ whole genome shotgun (WGS) entry which is preliminary data.</text>
</comment>
<feature type="non-terminal residue" evidence="2">
    <location>
        <position position="196"/>
    </location>
</feature>
<dbReference type="PROSITE" id="PS51450">
    <property type="entry name" value="LRR"/>
    <property type="match status" value="1"/>
</dbReference>
<dbReference type="EMBL" id="CAJNOK010068316">
    <property type="protein sequence ID" value="CAF1656665.1"/>
    <property type="molecule type" value="Genomic_DNA"/>
</dbReference>
<proteinExistence type="predicted"/>
<dbReference type="InterPro" id="IPR001611">
    <property type="entry name" value="Leu-rich_rpt"/>
</dbReference>
<gene>
    <name evidence="1" type="ORF">OVA965_LOCUS45104</name>
    <name evidence="2" type="ORF">TMI583_LOCUS48300</name>
</gene>
<reference evidence="2" key="1">
    <citation type="submission" date="2021-02" db="EMBL/GenBank/DDBJ databases">
        <authorList>
            <person name="Nowell W R."/>
        </authorList>
    </citation>
    <scope>NUCLEOTIDE SEQUENCE</scope>
</reference>
<dbReference type="Proteomes" id="UP000682733">
    <property type="component" value="Unassembled WGS sequence"/>
</dbReference>
<dbReference type="EMBL" id="CAJOBA010097866">
    <property type="protein sequence ID" value="CAF4509739.1"/>
    <property type="molecule type" value="Genomic_DNA"/>
</dbReference>
<sequence>MFPNEKIFSGVKYIDGLLDLQMSTFQMGDENRTNCIFDVFRFITELDLSKIRFRLKTDLENDVDNNDMILNYLTRLLKCRSTKITHNGQQLLVLRLQQLNLIELPINLNKTFPQLHTLDLSYNQIREIDIEYFINLKTFIIDYNPIDFNINFREPNKNYYDSISMISTTTTTTKNMNKKDQYSFIEDQLEKLLQLT</sequence>
<evidence type="ECO:0000313" key="1">
    <source>
        <dbReference type="EMBL" id="CAF1656665.1"/>
    </source>
</evidence>
<dbReference type="SUPFAM" id="SSF52058">
    <property type="entry name" value="L domain-like"/>
    <property type="match status" value="1"/>
</dbReference>
<evidence type="ECO:0000313" key="2">
    <source>
        <dbReference type="EMBL" id="CAF4509739.1"/>
    </source>
</evidence>
<dbReference type="Gene3D" id="3.80.10.10">
    <property type="entry name" value="Ribonuclease Inhibitor"/>
    <property type="match status" value="1"/>
</dbReference>